<evidence type="ECO:0000256" key="3">
    <source>
        <dbReference type="SAM" id="Phobius"/>
    </source>
</evidence>
<feature type="domain" description="SbsA Ig-like" evidence="5">
    <location>
        <begin position="1212"/>
        <end position="1332"/>
    </location>
</feature>
<evidence type="ECO:0000313" key="6">
    <source>
        <dbReference type="EMBL" id="CEL92098.1"/>
    </source>
</evidence>
<feature type="domain" description="SbsA Ig-like" evidence="5">
    <location>
        <begin position="351"/>
        <end position="452"/>
    </location>
</feature>
<dbReference type="EMBL" id="CDMY01000047">
    <property type="protein sequence ID" value="CEL92098.1"/>
    <property type="molecule type" value="Genomic_DNA"/>
</dbReference>
<keyword evidence="3" id="KW-0812">Transmembrane</keyword>
<feature type="signal peptide" evidence="4">
    <location>
        <begin position="1"/>
        <end position="21"/>
    </location>
</feature>
<dbReference type="InParanoid" id="A0A0G4E9L0"/>
<feature type="compositionally biased region" description="Acidic residues" evidence="2">
    <location>
        <begin position="2497"/>
        <end position="2508"/>
    </location>
</feature>
<feature type="region of interest" description="Disordered" evidence="2">
    <location>
        <begin position="1690"/>
        <end position="1713"/>
    </location>
</feature>
<feature type="region of interest" description="Disordered" evidence="2">
    <location>
        <begin position="2421"/>
        <end position="2441"/>
    </location>
</feature>
<feature type="compositionally biased region" description="Acidic residues" evidence="2">
    <location>
        <begin position="2422"/>
        <end position="2436"/>
    </location>
</feature>
<evidence type="ECO:0000256" key="1">
    <source>
        <dbReference type="ARBA" id="ARBA00022729"/>
    </source>
</evidence>
<protein>
    <recommendedName>
        <fullName evidence="5">SbsA Ig-like domain-containing protein</fullName>
    </recommendedName>
</protein>
<feature type="region of interest" description="Disordered" evidence="2">
    <location>
        <begin position="1179"/>
        <end position="1217"/>
    </location>
</feature>
<feature type="compositionally biased region" description="Basic and acidic residues" evidence="2">
    <location>
        <begin position="2481"/>
        <end position="2496"/>
    </location>
</feature>
<feature type="transmembrane region" description="Helical" evidence="3">
    <location>
        <begin position="2319"/>
        <end position="2343"/>
    </location>
</feature>
<organism evidence="6 7">
    <name type="scientific">Vitrella brassicaformis (strain CCMP3155)</name>
    <dbReference type="NCBI Taxonomy" id="1169540"/>
    <lineage>
        <taxon>Eukaryota</taxon>
        <taxon>Sar</taxon>
        <taxon>Alveolata</taxon>
        <taxon>Colpodellida</taxon>
        <taxon>Vitrellaceae</taxon>
        <taxon>Vitrella</taxon>
    </lineage>
</organism>
<evidence type="ECO:0000256" key="4">
    <source>
        <dbReference type="SAM" id="SignalP"/>
    </source>
</evidence>
<feature type="region of interest" description="Disordered" evidence="2">
    <location>
        <begin position="2473"/>
        <end position="2523"/>
    </location>
</feature>
<feature type="domain" description="SbsA Ig-like" evidence="5">
    <location>
        <begin position="835"/>
        <end position="952"/>
    </location>
</feature>
<keyword evidence="7" id="KW-1185">Reference proteome</keyword>
<keyword evidence="3" id="KW-1133">Transmembrane helix</keyword>
<evidence type="ECO:0000256" key="2">
    <source>
        <dbReference type="SAM" id="MobiDB-lite"/>
    </source>
</evidence>
<evidence type="ECO:0000259" key="5">
    <source>
        <dbReference type="Pfam" id="PF13205"/>
    </source>
</evidence>
<sequence>MRRSPLLTCVLVCCLLGVCRGPPVWSAIKPDCLSDGMQLCLPLASSGAHDWYWEGGTSTEYDVCKSVTRTSPQGVQQKCLFAPLEATVDGQSVTNPCGSTISQDNATSVITIENVAAIPPGTPIFGGAESPPAITARCYYQGSYDVSLTVQIDNEANVTIPDLPPDPGGSWDFDKDCKDKSPWDAPMNCTGRLDDGRLIMEGCEESAFMIPYGQGTNLQNFSIVIAVEVYSILETRPQPLLYLQPQDAAPGEGTVLLEALLPSMQETPPGEDRDPRCPAEITDTTICAAGVDVSRMQALFCLFNSETGLRVLQEAGSDPVYTDPDLKPVANEGDWIYLWYKGFAEGCVEADREPPEVRLLSPPHEAENVTLDSDVLIVFNEEIRENGGALRLSSEEESFQVVISPLMVLGAALVVPLKRLLPNMVYEVLLTEAAVADTVGNAAAAVRWRFTTADGDIDNSGPYLLYNELVPRDGSVDVDPKTSLFLPFSEPILPAQGNIVFKPEPISRRSRALQPSVGLDPPSLILDLLESLLNKIMSIAGNVLTISPPFAFPPDQLITVVLPPGLVKDPAGNLSPKVETFSFTTKANDDTTPPDLERDVGVSALAPDHEETGVLLALDMIQMRFDEPIVVAASNAAITLTPLTAGGPVVVIPNDPSFYWVMDNDVRFFLPESRVLLPLAEYRVDIPYGLIRDEAGNIWEQESFEWRFTFEGTVDDKGPVPLPQLAIPRRGSIVAMTQNDIMFPFDEPIVRGRGSIFIYDKRPGAAFSIAIDIHDQQQVSISDNLLFIAPSLAYPSVTDIELQFPPGLLTDPYGNPSEPLPPNTYSFRTQRPLDLTAPKAVGFTPLPDSENAPLVTPLVVTYDIRVLLGTPLEEIRIVPSTPSADKKRFYIRIGEEGNSDDGHAEALFDVLVITPSAPFAAGTTYTVTVPLGAVKSVEGISSNEQAVWQFTTVVTPPEATGDPFEPVLTVPANEDQNVAVTTNVLLHYSMPVALNRLAGSDGVSTDPPGVVQFVPLSPASDTLEVPLISVLVVDKTVIIDPPRDLKPSTNYQFNLPAEAFVALTETSPATVSAAFDMTFTTSGQSDTEAPPIDTGGTYPPRDGTDVPPDAPIVIPIPEPILPCVNDGKIIIQTPPGQPYIEIPLNDSNHVIIEGSTIVIIPPEPLPPNSQIIVKLPACTGEDENGNETPEKDIEFPTGEDNLTTPEKGGPDDETNPGVTAILPANGSVDVSTEVDLNVIFTEKVEVVGGVLLVVATDGRHVIEVPLVERGVLATGVSLLADDVLLKIILPEPLRSGTKYEVFLPANTITDPNDNPFGGFGPDPPGQEWTFTTVAPSVYGNPPQFVGIRVDPENDRVILEFDQPVQRGDGQTVVIVPTGPDPPTKEPIVMDLTDPEQVIVVGTTVILDPPTILPSDTSFTLKAPEGLVQNPDGLPNAAFEKEFDSNTLITEDFPRPAVSSLRPRPLEPDVSVSTSVSITFDRDIVVTPGAQFYFSNMEDGQPTGGQIIDLEDPSMAYVSGPLLVIKPPLHFPQLSNISASFSSGAIEGTNGAGFDLFTATVTAHDGSQILFSDYVFYTGVQTDEQGPTTGDPEDIGKYPKPPFPPVDPGNTFPPPPYCIIPPPFSYEPDLVETLTGSDNPPPITIICIPDFTLTFPVNDETVRIEGEYLLICPPEPLPPLSDCKVTIGNGTVEDEAGNPNGGEEIDFETPDNPDKTPPQLIEELLRPKKQSVNVPTDVSVVLVFNEDVRVSSSPLTYPAALTVEERTNGDFVDARVLPVTNDMIIGATVVINPLRFFPGDKEIRVGMEEGLFVDYSGNQAASYKWTFRTAAKKDNDGPNAVVYLPSDGATDVPVIGTSLVIMFDEDVAPGEGEVRVTASQVNNPGLPFDQSFAVDINDPNQVKFAGRTVTISLVPMLDNTLHEVSIADGVITDRQGNDWTPNSPGPLNWQFTTVDIAYPFDPLAPQVLLDLVYPKVNEKNVSIATVLVVVLDDPVVPGKRPASPDEGTIRLMANNTNVSDVEVDATDTSTCRYGNPPTMVMCEIAPLNYSILYNVTIVEGAFLGLEKKLPSEEVEPHEWNFTTRVDPMYNNTNNTGGDSAWDGGHWYNDTLNETDLPDPDIIFVEDRGTFKVLFHICADPTCSGGGQGALYKYGDKSQTKYYYGAETTASGFYPVFKRCVADPVDKSVVESPNTFTMLEEHCAPIPNVAAWEHHSMQMWSWASTHSFTFSGYTTVYLTCDITMCLDPFCGVDCPASRRALHTSSRSLQGDGFLPGPSPLALGPLFGPPNPVLVVGDSGAIVVPPPDGSGVDKDGGKDEELTTLVVIFCVVGALLLVSVVGWFCYRRWIKSRSSAEIPHPHTADHIDIRSSPPRSPKAYQTLGGETYEDIEKAASPELQVLPPMPPYEHRTDGLSPEKIRITAPEEDTDHGGVEEENDMPPIGQTPVGVAVGGHRFSTGVMSMGPTPAHIAAVTPTSFFPQVEKPDKPESPTARRAEKDEPEGLEIDNLDDPLAYEFKTLSPKSR</sequence>
<feature type="domain" description="SbsA Ig-like" evidence="5">
    <location>
        <begin position="1833"/>
        <end position="1952"/>
    </location>
</feature>
<accession>A0A0G4E9L0</accession>
<dbReference type="Proteomes" id="UP000041254">
    <property type="component" value="Unassembled WGS sequence"/>
</dbReference>
<dbReference type="VEuPathDB" id="CryptoDB:Vbra_20053"/>
<keyword evidence="3" id="KW-0472">Membrane</keyword>
<feature type="domain" description="SbsA Ig-like" evidence="5">
    <location>
        <begin position="602"/>
        <end position="709"/>
    </location>
</feature>
<gene>
    <name evidence="6" type="ORF">Vbra_20053</name>
</gene>
<dbReference type="InterPro" id="IPR032812">
    <property type="entry name" value="SbsA_Ig"/>
</dbReference>
<reference evidence="6 7" key="1">
    <citation type="submission" date="2014-11" db="EMBL/GenBank/DDBJ databases">
        <authorList>
            <person name="Zhu J."/>
            <person name="Qi W."/>
            <person name="Song R."/>
        </authorList>
    </citation>
    <scope>NUCLEOTIDE SEQUENCE [LARGE SCALE GENOMIC DNA]</scope>
</reference>
<keyword evidence="1 4" id="KW-0732">Signal</keyword>
<feature type="domain" description="SbsA Ig-like" evidence="5">
    <location>
        <begin position="969"/>
        <end position="1081"/>
    </location>
</feature>
<dbReference type="Pfam" id="PF13205">
    <property type="entry name" value="Big_5"/>
    <property type="match status" value="8"/>
</dbReference>
<feature type="domain" description="SbsA Ig-like" evidence="5">
    <location>
        <begin position="1713"/>
        <end position="1828"/>
    </location>
</feature>
<feature type="chain" id="PRO_5005187435" description="SbsA Ig-like domain-containing protein" evidence="4">
    <location>
        <begin position="22"/>
        <end position="2523"/>
    </location>
</feature>
<name>A0A0G4E9L0_VITBC</name>
<evidence type="ECO:0000313" key="7">
    <source>
        <dbReference type="Proteomes" id="UP000041254"/>
    </source>
</evidence>
<proteinExistence type="predicted"/>
<feature type="domain" description="SbsA Ig-like" evidence="5">
    <location>
        <begin position="468"/>
        <end position="585"/>
    </location>
</feature>